<evidence type="ECO:0000313" key="4">
    <source>
        <dbReference type="EMBL" id="MFD1884512.1"/>
    </source>
</evidence>
<accession>A0ABW4RE14</accession>
<keyword evidence="1" id="KW-0472">Membrane</keyword>
<evidence type="ECO:0000256" key="2">
    <source>
        <dbReference type="SAM" id="SignalP"/>
    </source>
</evidence>
<dbReference type="Pfam" id="PF07833">
    <property type="entry name" value="Cu_amine_oxidN1"/>
    <property type="match status" value="1"/>
</dbReference>
<dbReference type="EMBL" id="JBHUEH010000010">
    <property type="protein sequence ID" value="MFD1884512.1"/>
    <property type="molecule type" value="Genomic_DNA"/>
</dbReference>
<dbReference type="InterPro" id="IPR036582">
    <property type="entry name" value="Mao_N_sf"/>
</dbReference>
<dbReference type="Proteomes" id="UP001597233">
    <property type="component" value="Unassembled WGS sequence"/>
</dbReference>
<name>A0ABW4RE14_9BACL</name>
<dbReference type="Gene3D" id="3.30.457.10">
    <property type="entry name" value="Copper amine oxidase-like, N-terminal domain"/>
    <property type="match status" value="1"/>
</dbReference>
<dbReference type="RefSeq" id="WP_347324165.1">
    <property type="nucleotide sequence ID" value="NZ_JBCGUH010000003.1"/>
</dbReference>
<keyword evidence="5" id="KW-1185">Reference proteome</keyword>
<reference evidence="5" key="1">
    <citation type="journal article" date="2019" name="Int. J. Syst. Evol. Microbiol.">
        <title>The Global Catalogue of Microorganisms (GCM) 10K type strain sequencing project: providing services to taxonomists for standard genome sequencing and annotation.</title>
        <authorList>
            <consortium name="The Broad Institute Genomics Platform"/>
            <consortium name="The Broad Institute Genome Sequencing Center for Infectious Disease"/>
            <person name="Wu L."/>
            <person name="Ma J."/>
        </authorList>
    </citation>
    <scope>NUCLEOTIDE SEQUENCE [LARGE SCALE GENOMIC DNA]</scope>
    <source>
        <strain evidence="5">CCUG 54950</strain>
    </source>
</reference>
<keyword evidence="1" id="KW-1133">Transmembrane helix</keyword>
<comment type="caution">
    <text evidence="4">The sequence shown here is derived from an EMBL/GenBank/DDBJ whole genome shotgun (WGS) entry which is preliminary data.</text>
</comment>
<evidence type="ECO:0000313" key="5">
    <source>
        <dbReference type="Proteomes" id="UP001597233"/>
    </source>
</evidence>
<feature type="chain" id="PRO_5046597586" evidence="2">
    <location>
        <begin position="27"/>
        <end position="150"/>
    </location>
</feature>
<organism evidence="4 5">
    <name type="scientific">Paenibacillus wenxiniae</name>
    <dbReference type="NCBI Taxonomy" id="1636843"/>
    <lineage>
        <taxon>Bacteria</taxon>
        <taxon>Bacillati</taxon>
        <taxon>Bacillota</taxon>
        <taxon>Bacilli</taxon>
        <taxon>Bacillales</taxon>
        <taxon>Paenibacillaceae</taxon>
        <taxon>Paenibacillus</taxon>
    </lineage>
</organism>
<proteinExistence type="predicted"/>
<protein>
    <submittedName>
        <fullName evidence="4">Copper amine oxidase N-terminal domain-containing protein</fullName>
    </submittedName>
</protein>
<feature type="signal peptide" evidence="2">
    <location>
        <begin position="1"/>
        <end position="26"/>
    </location>
</feature>
<gene>
    <name evidence="4" type="ORF">ACFSC9_03165</name>
</gene>
<feature type="transmembrane region" description="Helical" evidence="1">
    <location>
        <begin position="42"/>
        <end position="60"/>
    </location>
</feature>
<dbReference type="SUPFAM" id="SSF55383">
    <property type="entry name" value="Copper amine oxidase, domain N"/>
    <property type="match status" value="1"/>
</dbReference>
<keyword evidence="2" id="KW-0732">Signal</keyword>
<sequence>MNLKKLSSTFLLTMMLIFTVSNLAHASLLQPNVYVNNQKMDIYAHVSVVGVTYVPFRPIFSKLNMTVNWDNAKKSVTATDGTTTIVLTNNSYTAYVNGKAVQLINPPVYNPDDKLFYVNLRFVAESTGAVVNWSKTDTDANIYITNPNLK</sequence>
<evidence type="ECO:0000256" key="1">
    <source>
        <dbReference type="SAM" id="Phobius"/>
    </source>
</evidence>
<keyword evidence="1" id="KW-0812">Transmembrane</keyword>
<dbReference type="InterPro" id="IPR012854">
    <property type="entry name" value="Cu_amine_oxidase-like_N"/>
</dbReference>
<feature type="domain" description="Copper amine oxidase-like N-terminal" evidence="3">
    <location>
        <begin position="35"/>
        <end position="137"/>
    </location>
</feature>
<evidence type="ECO:0000259" key="3">
    <source>
        <dbReference type="Pfam" id="PF07833"/>
    </source>
</evidence>